<proteinExistence type="predicted"/>
<keyword evidence="3" id="KW-1185">Reference proteome</keyword>
<dbReference type="Pfam" id="PF01613">
    <property type="entry name" value="Flavin_Reduct"/>
    <property type="match status" value="1"/>
</dbReference>
<dbReference type="AlphaFoldDB" id="A0A4Q2RRP1"/>
<evidence type="ECO:0000259" key="1">
    <source>
        <dbReference type="SMART" id="SM00903"/>
    </source>
</evidence>
<dbReference type="Proteomes" id="UP000294071">
    <property type="component" value="Unassembled WGS sequence"/>
</dbReference>
<dbReference type="OrthoDB" id="9794638at2"/>
<comment type="caution">
    <text evidence="2">The sequence shown here is derived from an EMBL/GenBank/DDBJ whole genome shotgun (WGS) entry which is preliminary data.</text>
</comment>
<evidence type="ECO:0000313" key="2">
    <source>
        <dbReference type="EMBL" id="RYB91671.1"/>
    </source>
</evidence>
<dbReference type="Gene3D" id="2.30.110.10">
    <property type="entry name" value="Electron Transport, Fmn-binding Protein, Chain A"/>
    <property type="match status" value="1"/>
</dbReference>
<dbReference type="InterPro" id="IPR012349">
    <property type="entry name" value="Split_barrel_FMN-bd"/>
</dbReference>
<feature type="domain" description="Flavin reductase like" evidence="1">
    <location>
        <begin position="61"/>
        <end position="212"/>
    </location>
</feature>
<reference evidence="2 3" key="1">
    <citation type="submission" date="2019-01" db="EMBL/GenBank/DDBJ databases">
        <title>Novel species of Nocardioides.</title>
        <authorList>
            <person name="Liu Q."/>
            <person name="Xin Y.-H."/>
        </authorList>
    </citation>
    <scope>NUCLEOTIDE SEQUENCE [LARGE SCALE GENOMIC DNA]</scope>
    <source>
        <strain evidence="2 3">CGMCC 4.6882</strain>
    </source>
</reference>
<gene>
    <name evidence="2" type="ORF">EUA93_16060</name>
</gene>
<dbReference type="PANTHER" id="PTHR43812:SF2">
    <property type="entry name" value="FLAVIN REDUCTASE LIKE DOMAIN-CONTAINING PROTEIN"/>
    <property type="match status" value="1"/>
</dbReference>
<accession>A0A4Q2RRP1</accession>
<dbReference type="SMART" id="SM00903">
    <property type="entry name" value="Flavin_Reduct"/>
    <property type="match status" value="1"/>
</dbReference>
<sequence>MSAPSRRRAGLPDLCGTTGGRHGCCPRGRGCQPLWWCHGRVSEHFYRPADGHRLPHDPFNSIVAPRPIGWIATLDGQGRRNLAPYSFFNALNYTPPLVGFSSNGWKGTVANAEATREFTWNLATRSLAEQMNATSTTDDVDEFEAAGLEAVASLEVEVPRVAAAPVSFECRVTQIVELHTASGEASGSWFTVGEVVGVHIDEDLLVDGIYDTARAQPILRAGGPTAYFGIDTSNRFDMRRPQ</sequence>
<dbReference type="SUPFAM" id="SSF50475">
    <property type="entry name" value="FMN-binding split barrel"/>
    <property type="match status" value="1"/>
</dbReference>
<evidence type="ECO:0000313" key="3">
    <source>
        <dbReference type="Proteomes" id="UP000294071"/>
    </source>
</evidence>
<dbReference type="InterPro" id="IPR002563">
    <property type="entry name" value="Flavin_Rdtase-like_dom"/>
</dbReference>
<dbReference type="GO" id="GO:0016646">
    <property type="term" value="F:oxidoreductase activity, acting on the CH-NH group of donors, NAD or NADP as acceptor"/>
    <property type="evidence" value="ECO:0007669"/>
    <property type="project" value="UniProtKB-ARBA"/>
</dbReference>
<protein>
    <submittedName>
        <fullName evidence="2">Flavin reductase family protein</fullName>
    </submittedName>
</protein>
<dbReference type="EMBL" id="SDWT01000002">
    <property type="protein sequence ID" value="RYB91671.1"/>
    <property type="molecule type" value="Genomic_DNA"/>
</dbReference>
<organism evidence="2 3">
    <name type="scientific">Nocardioides oleivorans</name>
    <dbReference type="NCBI Taxonomy" id="273676"/>
    <lineage>
        <taxon>Bacteria</taxon>
        <taxon>Bacillati</taxon>
        <taxon>Actinomycetota</taxon>
        <taxon>Actinomycetes</taxon>
        <taxon>Propionibacteriales</taxon>
        <taxon>Nocardioidaceae</taxon>
        <taxon>Nocardioides</taxon>
    </lineage>
</organism>
<name>A0A4Q2RRP1_9ACTN</name>
<dbReference type="PANTHER" id="PTHR43812">
    <property type="entry name" value="BLR2425 PROTEIN"/>
    <property type="match status" value="1"/>
</dbReference>
<dbReference type="GO" id="GO:0010181">
    <property type="term" value="F:FMN binding"/>
    <property type="evidence" value="ECO:0007669"/>
    <property type="project" value="InterPro"/>
</dbReference>